<dbReference type="SUPFAM" id="SSF100950">
    <property type="entry name" value="NagB/RpiA/CoA transferase-like"/>
    <property type="match status" value="1"/>
</dbReference>
<evidence type="ECO:0000313" key="8">
    <source>
        <dbReference type="Proteomes" id="UP000271426"/>
    </source>
</evidence>
<dbReference type="InterPro" id="IPR002698">
    <property type="entry name" value="FTHF_cligase"/>
</dbReference>
<dbReference type="Pfam" id="PF01812">
    <property type="entry name" value="5-FTHF_cyc-lig"/>
    <property type="match status" value="1"/>
</dbReference>
<reference evidence="7 8" key="1">
    <citation type="submission" date="2018-11" db="EMBL/GenBank/DDBJ databases">
        <authorList>
            <person name="Kleinhagauer T."/>
            <person name="Glaeser S.P."/>
            <person name="Spergser J."/>
            <person name="Ruckert C."/>
            <person name="Kaempfer P."/>
            <person name="Busse H.-J."/>
        </authorList>
    </citation>
    <scope>NUCLEOTIDE SEQUENCE [LARGE SCALE GENOMIC DNA]</scope>
    <source>
        <strain evidence="7 8">812CH</strain>
    </source>
</reference>
<feature type="binding site" evidence="4">
    <location>
        <position position="60"/>
    </location>
    <ligand>
        <name>substrate</name>
    </ligand>
</feature>
<name>A0A3G6IYC4_9CORY</name>
<dbReference type="Proteomes" id="UP000271426">
    <property type="component" value="Chromosome"/>
</dbReference>
<gene>
    <name evidence="7" type="ORF">CPPEL_07800</name>
</gene>
<feature type="binding site" evidence="4">
    <location>
        <begin position="14"/>
        <end position="18"/>
    </location>
    <ligand>
        <name>ATP</name>
        <dbReference type="ChEBI" id="CHEBI:30616"/>
    </ligand>
</feature>
<dbReference type="AlphaFoldDB" id="A0A3G6IYC4"/>
<dbReference type="PANTHER" id="PTHR23407:SF1">
    <property type="entry name" value="5-FORMYLTETRAHYDROFOLATE CYCLO-LIGASE"/>
    <property type="match status" value="1"/>
</dbReference>
<evidence type="ECO:0000256" key="6">
    <source>
        <dbReference type="SAM" id="MobiDB-lite"/>
    </source>
</evidence>
<feature type="compositionally biased region" description="Polar residues" evidence="6">
    <location>
        <begin position="1"/>
        <end position="19"/>
    </location>
</feature>
<keyword evidence="8" id="KW-1185">Reference proteome</keyword>
<dbReference type="GO" id="GO:0009396">
    <property type="term" value="P:folic acid-containing compound biosynthetic process"/>
    <property type="evidence" value="ECO:0007669"/>
    <property type="project" value="TreeGrafter"/>
</dbReference>
<dbReference type="PANTHER" id="PTHR23407">
    <property type="entry name" value="ATPASE INHIBITOR/5-FORMYLTETRAHYDROFOLATE CYCLO-LIGASE"/>
    <property type="match status" value="1"/>
</dbReference>
<keyword evidence="5" id="KW-0479">Metal-binding</keyword>
<comment type="catalytic activity">
    <reaction evidence="5">
        <text>(6S)-5-formyl-5,6,7,8-tetrahydrofolate + ATP = (6R)-5,10-methenyltetrahydrofolate + ADP + phosphate</text>
        <dbReference type="Rhea" id="RHEA:10488"/>
        <dbReference type="ChEBI" id="CHEBI:30616"/>
        <dbReference type="ChEBI" id="CHEBI:43474"/>
        <dbReference type="ChEBI" id="CHEBI:57455"/>
        <dbReference type="ChEBI" id="CHEBI:57457"/>
        <dbReference type="ChEBI" id="CHEBI:456216"/>
        <dbReference type="EC" id="6.3.3.2"/>
    </reaction>
</comment>
<evidence type="ECO:0000256" key="3">
    <source>
        <dbReference type="ARBA" id="ARBA00022840"/>
    </source>
</evidence>
<feature type="binding site" evidence="4">
    <location>
        <begin position="143"/>
        <end position="151"/>
    </location>
    <ligand>
        <name>ATP</name>
        <dbReference type="ChEBI" id="CHEBI:30616"/>
    </ligand>
</feature>
<dbReference type="Gene3D" id="3.40.50.10420">
    <property type="entry name" value="NagB/RpiA/CoA transferase-like"/>
    <property type="match status" value="1"/>
</dbReference>
<accession>A0A3G6IYC4</accession>
<keyword evidence="7" id="KW-0436">Ligase</keyword>
<dbReference type="PIRSF" id="PIRSF006806">
    <property type="entry name" value="FTHF_cligase"/>
    <property type="match status" value="1"/>
</dbReference>
<dbReference type="NCBIfam" id="TIGR02727">
    <property type="entry name" value="MTHFS_bact"/>
    <property type="match status" value="1"/>
</dbReference>
<organism evidence="7 8">
    <name type="scientific">Corynebacterium pseudopelargi</name>
    <dbReference type="NCBI Taxonomy" id="2080757"/>
    <lineage>
        <taxon>Bacteria</taxon>
        <taxon>Bacillati</taxon>
        <taxon>Actinomycetota</taxon>
        <taxon>Actinomycetes</taxon>
        <taxon>Mycobacteriales</taxon>
        <taxon>Corynebacteriaceae</taxon>
        <taxon>Corynebacterium</taxon>
    </lineage>
</organism>
<dbReference type="EMBL" id="CP033898">
    <property type="protein sequence ID" value="AZA09668.1"/>
    <property type="molecule type" value="Genomic_DNA"/>
</dbReference>
<evidence type="ECO:0000256" key="2">
    <source>
        <dbReference type="ARBA" id="ARBA00022741"/>
    </source>
</evidence>
<evidence type="ECO:0000256" key="4">
    <source>
        <dbReference type="PIRSR" id="PIRSR006806-1"/>
    </source>
</evidence>
<keyword evidence="5" id="KW-0460">Magnesium</keyword>
<proteinExistence type="inferred from homology"/>
<keyword evidence="3 4" id="KW-0067">ATP-binding</keyword>
<comment type="similarity">
    <text evidence="1 5">Belongs to the 5-formyltetrahydrofolate cyclo-ligase family.</text>
</comment>
<dbReference type="GO" id="GO:0005524">
    <property type="term" value="F:ATP binding"/>
    <property type="evidence" value="ECO:0007669"/>
    <property type="project" value="UniProtKB-KW"/>
</dbReference>
<evidence type="ECO:0000256" key="5">
    <source>
        <dbReference type="RuleBase" id="RU361279"/>
    </source>
</evidence>
<dbReference type="InterPro" id="IPR037171">
    <property type="entry name" value="NagB/RpiA_transferase-like"/>
</dbReference>
<dbReference type="GO" id="GO:0046872">
    <property type="term" value="F:metal ion binding"/>
    <property type="evidence" value="ECO:0007669"/>
    <property type="project" value="UniProtKB-KW"/>
</dbReference>
<dbReference type="KEGG" id="cpso:CPPEL_07800"/>
<evidence type="ECO:0000313" key="7">
    <source>
        <dbReference type="EMBL" id="AZA09668.1"/>
    </source>
</evidence>
<protein>
    <recommendedName>
        <fullName evidence="5">5-formyltetrahydrofolate cyclo-ligase</fullName>
        <ecNumber evidence="5">6.3.3.2</ecNumber>
    </recommendedName>
</protein>
<dbReference type="EC" id="6.3.3.2" evidence="5"/>
<feature type="binding site" evidence="4">
    <location>
        <position position="65"/>
    </location>
    <ligand>
        <name>substrate</name>
    </ligand>
</feature>
<dbReference type="GO" id="GO:0030272">
    <property type="term" value="F:5-formyltetrahydrofolate cyclo-ligase activity"/>
    <property type="evidence" value="ECO:0007669"/>
    <property type="project" value="UniProtKB-EC"/>
</dbReference>
<dbReference type="InterPro" id="IPR024185">
    <property type="entry name" value="FTHF_cligase-like_sf"/>
</dbReference>
<sequence>MVMQPDSANPAAQKSQQRADFSARRKAMSPADRDTANRAILAYVEQLLHSTQAQRVAAYVPGALEPGGPELVEFLHQRCAELWLPCCLPKGVLQWGQYASPATLRPGRYNIPEPPAPYYPSSILEELDLIFVPALAASAKGIRLGKGAGFYDRALEGITTATALLLFQHEYPQDIATEAHDAGCDWTITPDKLWPNECRIFLP</sequence>
<comment type="cofactor">
    <cofactor evidence="5">
        <name>Mg(2+)</name>
        <dbReference type="ChEBI" id="CHEBI:18420"/>
    </cofactor>
</comment>
<evidence type="ECO:0000256" key="1">
    <source>
        <dbReference type="ARBA" id="ARBA00010638"/>
    </source>
</evidence>
<dbReference type="OrthoDB" id="3242798at2"/>
<keyword evidence="2 4" id="KW-0547">Nucleotide-binding</keyword>
<dbReference type="GO" id="GO:0035999">
    <property type="term" value="P:tetrahydrofolate interconversion"/>
    <property type="evidence" value="ECO:0007669"/>
    <property type="project" value="TreeGrafter"/>
</dbReference>
<feature type="region of interest" description="Disordered" evidence="6">
    <location>
        <begin position="1"/>
        <end position="32"/>
    </location>
</feature>